<proteinExistence type="predicted"/>
<dbReference type="InterPro" id="IPR050706">
    <property type="entry name" value="Cyclic-di-GMP_PDE-like"/>
</dbReference>
<comment type="caution">
    <text evidence="2">The sequence shown here is derived from an EMBL/GenBank/DDBJ whole genome shotgun (WGS) entry which is preliminary data.</text>
</comment>
<dbReference type="GO" id="GO:0035438">
    <property type="term" value="F:cyclic-di-GMP binding"/>
    <property type="evidence" value="ECO:0007669"/>
    <property type="project" value="InterPro"/>
</dbReference>
<dbReference type="Pfam" id="PF00563">
    <property type="entry name" value="EAL"/>
    <property type="match status" value="1"/>
</dbReference>
<evidence type="ECO:0000313" key="2">
    <source>
        <dbReference type="EMBL" id="NMO79359.1"/>
    </source>
</evidence>
<dbReference type="Gene3D" id="3.20.20.450">
    <property type="entry name" value="EAL domain"/>
    <property type="match status" value="1"/>
</dbReference>
<organism evidence="2 3">
    <name type="scientific">Niallia alba</name>
    <dbReference type="NCBI Taxonomy" id="2729105"/>
    <lineage>
        <taxon>Bacteria</taxon>
        <taxon>Bacillati</taxon>
        <taxon>Bacillota</taxon>
        <taxon>Bacilli</taxon>
        <taxon>Bacillales</taxon>
        <taxon>Bacillaceae</taxon>
        <taxon>Niallia</taxon>
    </lineage>
</organism>
<reference evidence="2 3" key="1">
    <citation type="submission" date="2020-04" db="EMBL/GenBank/DDBJ databases">
        <title>Bacillus sp. UniB3 isolated from commercial digestive syrup.</title>
        <authorList>
            <person name="Thorat V."/>
            <person name="Kirdat K."/>
            <person name="Tiwarekar B."/>
            <person name="Yadav A."/>
        </authorList>
    </citation>
    <scope>NUCLEOTIDE SEQUENCE [LARGE SCALE GENOMIC DNA]</scope>
    <source>
        <strain evidence="2 3">UniB3</strain>
    </source>
</reference>
<dbReference type="Pfam" id="PF07238">
    <property type="entry name" value="PilZ"/>
    <property type="match status" value="1"/>
</dbReference>
<keyword evidence="3" id="KW-1185">Reference proteome</keyword>
<dbReference type="PROSITE" id="PS50883">
    <property type="entry name" value="EAL"/>
    <property type="match status" value="1"/>
</dbReference>
<dbReference type="SUPFAM" id="SSF141868">
    <property type="entry name" value="EAL domain-like"/>
    <property type="match status" value="1"/>
</dbReference>
<evidence type="ECO:0000259" key="1">
    <source>
        <dbReference type="PROSITE" id="PS50883"/>
    </source>
</evidence>
<dbReference type="InterPro" id="IPR001633">
    <property type="entry name" value="EAL_dom"/>
</dbReference>
<dbReference type="InterPro" id="IPR035919">
    <property type="entry name" value="EAL_sf"/>
</dbReference>
<dbReference type="Proteomes" id="UP000588491">
    <property type="component" value="Unassembled WGS sequence"/>
</dbReference>
<protein>
    <submittedName>
        <fullName evidence="2">EAL domain-containing protein</fullName>
    </submittedName>
</protein>
<gene>
    <name evidence="2" type="ORF">HHU08_20645</name>
</gene>
<sequence length="226" mass="25917">MSKSFIGKELNERSEMIIKSTIFLAKGLNMTVVAEGVETMEQLDFLQRHNCDVIQGYLFSKPVSEPEFKGLLKQKVLYPTNPDELANIKNRRKYNRLHLTFPLSAQMTLISINGRKVDLGKTEVLVKDIGFGGIKIVSTLELPVRSDFILQFEAMIMNQQVTLNGVIVWKQEDNDVYQYGINFDVKPEEKEGLIQLLNRFSSQLQKTPLVDGCHFIQENEITYLKK</sequence>
<dbReference type="AlphaFoldDB" id="A0A7Y0KD14"/>
<dbReference type="Gene3D" id="2.40.10.220">
    <property type="entry name" value="predicted glycosyltransferase like domains"/>
    <property type="match status" value="1"/>
</dbReference>
<dbReference type="GO" id="GO:0071111">
    <property type="term" value="F:cyclic-guanylate-specific phosphodiesterase activity"/>
    <property type="evidence" value="ECO:0007669"/>
    <property type="project" value="InterPro"/>
</dbReference>
<dbReference type="RefSeq" id="WP_169189185.1">
    <property type="nucleotide sequence ID" value="NZ_JABBPK010000001.1"/>
</dbReference>
<name>A0A7Y0KD14_9BACI</name>
<dbReference type="PANTHER" id="PTHR33121">
    <property type="entry name" value="CYCLIC DI-GMP PHOSPHODIESTERASE PDEF"/>
    <property type="match status" value="1"/>
</dbReference>
<feature type="domain" description="EAL" evidence="1">
    <location>
        <begin position="1"/>
        <end position="76"/>
    </location>
</feature>
<accession>A0A7Y0KD14</accession>
<dbReference type="PANTHER" id="PTHR33121:SF71">
    <property type="entry name" value="OXYGEN SENSOR PROTEIN DOSP"/>
    <property type="match status" value="1"/>
</dbReference>
<evidence type="ECO:0000313" key="3">
    <source>
        <dbReference type="Proteomes" id="UP000588491"/>
    </source>
</evidence>
<dbReference type="CDD" id="cd01948">
    <property type="entry name" value="EAL"/>
    <property type="match status" value="1"/>
</dbReference>
<dbReference type="EMBL" id="JABBPK010000001">
    <property type="protein sequence ID" value="NMO79359.1"/>
    <property type="molecule type" value="Genomic_DNA"/>
</dbReference>
<dbReference type="InterPro" id="IPR009875">
    <property type="entry name" value="PilZ_domain"/>
</dbReference>